<accession>A0A8B5YFF3</accession>
<reference evidence="1 2" key="1">
    <citation type="submission" date="2019-06" db="EMBL/GenBank/DDBJ databases">
        <title>Genome sequence analysis of &gt;100 Bacillus licheniformis strains suggests intrinsic resistance to this species.</title>
        <authorList>
            <person name="Wels M."/>
            <person name="Siezen R.J."/>
            <person name="Johansen E."/>
            <person name="Stuer-Lauridsen B."/>
            <person name="Bjerre K."/>
            <person name="Nielsen B.K.K."/>
        </authorList>
    </citation>
    <scope>NUCLEOTIDE SEQUENCE [LARGE SCALE GENOMIC DNA]</scope>
    <source>
        <strain evidence="1 2">BAC-16736</strain>
    </source>
</reference>
<organism evidence="1 2">
    <name type="scientific">Bacillus licheniformis</name>
    <dbReference type="NCBI Taxonomy" id="1402"/>
    <lineage>
        <taxon>Bacteria</taxon>
        <taxon>Bacillati</taxon>
        <taxon>Bacillota</taxon>
        <taxon>Bacilli</taxon>
        <taxon>Bacillales</taxon>
        <taxon>Bacillaceae</taxon>
        <taxon>Bacillus</taxon>
    </lineage>
</organism>
<sequence length="53" mass="6267">MNKKSAGRLPVLESKRKKDMANKLKASFRNAIFKGKKRRWNPRLSLYYCIRAP</sequence>
<comment type="caution">
    <text evidence="1">The sequence shown here is derived from an EMBL/GenBank/DDBJ whole genome shotgun (WGS) entry which is preliminary data.</text>
</comment>
<evidence type="ECO:0000313" key="2">
    <source>
        <dbReference type="Proteomes" id="UP000435910"/>
    </source>
</evidence>
<protein>
    <submittedName>
        <fullName evidence="1">Uncharacterized protein</fullName>
    </submittedName>
</protein>
<gene>
    <name evidence="1" type="ORF">CHCC16736_1729</name>
</gene>
<name>A0A8B5YFF3_BACLI</name>
<evidence type="ECO:0000313" key="1">
    <source>
        <dbReference type="EMBL" id="TWL30695.1"/>
    </source>
</evidence>
<dbReference type="AlphaFoldDB" id="A0A8B5YFF3"/>
<dbReference type="EMBL" id="NILC01000014">
    <property type="protein sequence ID" value="TWL30695.1"/>
    <property type="molecule type" value="Genomic_DNA"/>
</dbReference>
<proteinExistence type="predicted"/>
<dbReference type="Proteomes" id="UP000435910">
    <property type="component" value="Unassembled WGS sequence"/>
</dbReference>